<keyword evidence="4" id="KW-1185">Reference proteome</keyword>
<feature type="transmembrane region" description="Helical" evidence="1">
    <location>
        <begin position="185"/>
        <end position="212"/>
    </location>
</feature>
<name>V2XIL3_MONRO</name>
<feature type="transmembrane region" description="Helical" evidence="1">
    <location>
        <begin position="127"/>
        <end position="147"/>
    </location>
</feature>
<evidence type="ECO:0000313" key="3">
    <source>
        <dbReference type="EMBL" id="ESK92350.1"/>
    </source>
</evidence>
<evidence type="ECO:0000256" key="2">
    <source>
        <dbReference type="SAM" id="SignalP"/>
    </source>
</evidence>
<feature type="signal peptide" evidence="2">
    <location>
        <begin position="1"/>
        <end position="23"/>
    </location>
</feature>
<reference evidence="3 4" key="1">
    <citation type="journal article" date="2014" name="BMC Genomics">
        <title>Genome and secretome analysis of the hemibiotrophic fungal pathogen, Moniliophthora roreri, which causes frosty pod rot disease of cacao: mechanisms of the biotrophic and necrotrophic phases.</title>
        <authorList>
            <person name="Meinhardt L.W."/>
            <person name="Costa G.G.L."/>
            <person name="Thomazella D.P.T."/>
            <person name="Teixeira P.J.P.L."/>
            <person name="Carazzolle M.F."/>
            <person name="Schuster S.C."/>
            <person name="Carlson J.E."/>
            <person name="Guiltinan M.J."/>
            <person name="Mieczkowski P."/>
            <person name="Farmer A."/>
            <person name="Ramaraj T."/>
            <person name="Crozier J."/>
            <person name="Davis R.E."/>
            <person name="Shao J."/>
            <person name="Melnick R.L."/>
            <person name="Pereira G.A.G."/>
            <person name="Bailey B.A."/>
        </authorList>
    </citation>
    <scope>NUCLEOTIDE SEQUENCE [LARGE SCALE GENOMIC DNA]</scope>
    <source>
        <strain evidence="3 4">MCA 2997</strain>
    </source>
</reference>
<evidence type="ECO:0008006" key="5">
    <source>
        <dbReference type="Google" id="ProtNLM"/>
    </source>
</evidence>
<keyword evidence="2" id="KW-0732">Signal</keyword>
<evidence type="ECO:0000256" key="1">
    <source>
        <dbReference type="SAM" id="Phobius"/>
    </source>
</evidence>
<keyword evidence="1" id="KW-0472">Membrane</keyword>
<feature type="chain" id="PRO_5004712531" description="Transmembrane protein" evidence="2">
    <location>
        <begin position="24"/>
        <end position="213"/>
    </location>
</feature>
<keyword evidence="1" id="KW-0812">Transmembrane</keyword>
<dbReference type="EMBL" id="AWSO01000293">
    <property type="protein sequence ID" value="ESK92350.1"/>
    <property type="molecule type" value="Genomic_DNA"/>
</dbReference>
<protein>
    <recommendedName>
        <fullName evidence="5">Transmembrane protein</fullName>
    </recommendedName>
</protein>
<dbReference type="KEGG" id="mrr:Moror_4635"/>
<dbReference type="Proteomes" id="UP000017559">
    <property type="component" value="Unassembled WGS sequence"/>
</dbReference>
<dbReference type="OrthoDB" id="3058618at2759"/>
<organism evidence="3 4">
    <name type="scientific">Moniliophthora roreri (strain MCA 2997)</name>
    <name type="common">Cocoa frosty pod rot fungus</name>
    <name type="synonym">Crinipellis roreri</name>
    <dbReference type="NCBI Taxonomy" id="1381753"/>
    <lineage>
        <taxon>Eukaryota</taxon>
        <taxon>Fungi</taxon>
        <taxon>Dikarya</taxon>
        <taxon>Basidiomycota</taxon>
        <taxon>Agaricomycotina</taxon>
        <taxon>Agaricomycetes</taxon>
        <taxon>Agaricomycetidae</taxon>
        <taxon>Agaricales</taxon>
        <taxon>Marasmiineae</taxon>
        <taxon>Marasmiaceae</taxon>
        <taxon>Moniliophthora</taxon>
    </lineage>
</organism>
<dbReference type="HOGENOM" id="CLU_112979_0_0_1"/>
<comment type="caution">
    <text evidence="3">The sequence shown here is derived from an EMBL/GenBank/DDBJ whole genome shotgun (WGS) entry which is preliminary data.</text>
</comment>
<keyword evidence="1" id="KW-1133">Transmembrane helix</keyword>
<accession>V2XIL3</accession>
<dbReference type="AlphaFoldDB" id="V2XIL3"/>
<evidence type="ECO:0000313" key="4">
    <source>
        <dbReference type="Proteomes" id="UP000017559"/>
    </source>
</evidence>
<sequence length="213" mass="22114">MPSFRAISYYLVAALAAVSFTSAIPTPLLPVDAIAPAVHARCGECEANPLPVLVRGVQDKITPLADKLKNLPAADCTRDNVAPIVKEIKDIIIDASAKVRVYLDADVDLDILLAGSANGGAAISVEAFASILAGLVNVVVTACVSVLNLKVDLEVMMNILADLCVTLSVFIQLCTRLVVGLSASLILQIGAFLALCLQLGIKVSVGLILGIAL</sequence>
<proteinExistence type="predicted"/>
<gene>
    <name evidence="3" type="ORF">Moror_4635</name>
</gene>